<evidence type="ECO:0000259" key="15">
    <source>
        <dbReference type="PROSITE" id="PS50053"/>
    </source>
</evidence>
<dbReference type="EC" id="2.3.2.27" evidence="3"/>
<comment type="catalytic activity">
    <reaction evidence="1">
        <text>S-ubiquitinyl-[E2 ubiquitin-conjugating enzyme]-L-cysteine + [acceptor protein]-L-lysine = [E2 ubiquitin-conjugating enzyme]-L-cysteine + N(6)-ubiquitinyl-[acceptor protein]-L-lysine.</text>
        <dbReference type="EC" id="2.3.2.27"/>
    </reaction>
</comment>
<dbReference type="SMART" id="SM00184">
    <property type="entry name" value="RING"/>
    <property type="match status" value="2"/>
</dbReference>
<reference evidence="18 19" key="1">
    <citation type="journal article" date="2017" name="Curr. Biol.">
        <title>The Evolution of Venom by Co-option of Single-Copy Genes.</title>
        <authorList>
            <person name="Martinson E.O."/>
            <person name="Mrinalini"/>
            <person name="Kelkar Y.D."/>
            <person name="Chang C.H."/>
            <person name="Werren J.H."/>
        </authorList>
    </citation>
    <scope>NUCLEOTIDE SEQUENCE [LARGE SCALE GENOMIC DNA]</scope>
    <source>
        <strain evidence="18 19">Alberta</strain>
        <tissue evidence="18">Whole body</tissue>
    </source>
</reference>
<dbReference type="PROSITE" id="PS51015">
    <property type="entry name" value="YDG"/>
    <property type="match status" value="1"/>
</dbReference>
<dbReference type="InterPro" id="IPR045134">
    <property type="entry name" value="UHRF1/2-like"/>
</dbReference>
<accession>A0A232EV31</accession>
<dbReference type="InterPro" id="IPR021991">
    <property type="entry name" value="TTD_dom"/>
</dbReference>
<dbReference type="PROSITE" id="PS50089">
    <property type="entry name" value="ZF_RING_2"/>
    <property type="match status" value="1"/>
</dbReference>
<dbReference type="GO" id="GO:0044027">
    <property type="term" value="P:negative regulation of gene expression via chromosomal CpG island methylation"/>
    <property type="evidence" value="ECO:0007669"/>
    <property type="project" value="TreeGrafter"/>
</dbReference>
<keyword evidence="7" id="KW-0833">Ubl conjugation pathway</keyword>
<dbReference type="UniPathway" id="UPA00143"/>
<dbReference type="InterPro" id="IPR011011">
    <property type="entry name" value="Znf_FYVE_PHD"/>
</dbReference>
<dbReference type="SMART" id="SM00213">
    <property type="entry name" value="UBQ"/>
    <property type="match status" value="1"/>
</dbReference>
<evidence type="ECO:0000256" key="4">
    <source>
        <dbReference type="ARBA" id="ARBA00022679"/>
    </source>
</evidence>
<dbReference type="SUPFAM" id="SSF54236">
    <property type="entry name" value="Ubiquitin-like"/>
    <property type="match status" value="1"/>
</dbReference>
<evidence type="ECO:0000259" key="14">
    <source>
        <dbReference type="PROSITE" id="PS50016"/>
    </source>
</evidence>
<comment type="subcellular location">
    <subcellularLocation>
        <location evidence="13">Nucleus</location>
    </subcellularLocation>
</comment>
<keyword evidence="6 12" id="KW-0863">Zinc-finger</keyword>
<dbReference type="GO" id="GO:0008270">
    <property type="term" value="F:zinc ion binding"/>
    <property type="evidence" value="ECO:0007669"/>
    <property type="project" value="UniProtKB-KW"/>
</dbReference>
<evidence type="ECO:0000259" key="16">
    <source>
        <dbReference type="PROSITE" id="PS50089"/>
    </source>
</evidence>
<comment type="caution">
    <text evidence="18">The sequence shown here is derived from an EMBL/GenBank/DDBJ whole genome shotgun (WGS) entry which is preliminary data.</text>
</comment>
<evidence type="ECO:0000256" key="7">
    <source>
        <dbReference type="ARBA" id="ARBA00022786"/>
    </source>
</evidence>
<feature type="domain" description="Ubiquitin-like" evidence="15">
    <location>
        <begin position="1"/>
        <end position="73"/>
    </location>
</feature>
<dbReference type="CDD" id="cd15525">
    <property type="entry name" value="PHD_UHRF1_2"/>
    <property type="match status" value="1"/>
</dbReference>
<dbReference type="InterPro" id="IPR015947">
    <property type="entry name" value="PUA-like_sf"/>
</dbReference>
<feature type="domain" description="RING-type" evidence="16">
    <location>
        <begin position="651"/>
        <end position="690"/>
    </location>
</feature>
<proteinExistence type="predicted"/>
<keyword evidence="11" id="KW-0131">Cell cycle</keyword>
<dbReference type="Gene3D" id="2.30.280.10">
    <property type="entry name" value="SRA-YDG"/>
    <property type="match status" value="1"/>
</dbReference>
<dbReference type="InterPro" id="IPR019787">
    <property type="entry name" value="Znf_PHD-finger"/>
</dbReference>
<evidence type="ECO:0000256" key="12">
    <source>
        <dbReference type="PROSITE-ProRule" id="PRU00175"/>
    </source>
</evidence>
<organism evidence="18 19">
    <name type="scientific">Trichomalopsis sarcophagae</name>
    <dbReference type="NCBI Taxonomy" id="543379"/>
    <lineage>
        <taxon>Eukaryota</taxon>
        <taxon>Metazoa</taxon>
        <taxon>Ecdysozoa</taxon>
        <taxon>Arthropoda</taxon>
        <taxon>Hexapoda</taxon>
        <taxon>Insecta</taxon>
        <taxon>Pterygota</taxon>
        <taxon>Neoptera</taxon>
        <taxon>Endopterygota</taxon>
        <taxon>Hymenoptera</taxon>
        <taxon>Apocrita</taxon>
        <taxon>Proctotrupomorpha</taxon>
        <taxon>Chalcidoidea</taxon>
        <taxon>Pteromalidae</taxon>
        <taxon>Pteromalinae</taxon>
        <taxon>Trichomalopsis</taxon>
    </lineage>
</organism>
<dbReference type="PANTHER" id="PTHR14140">
    <property type="entry name" value="E3 UBIQUITIN-PROTEIN LIGASE UHRF-RELATED"/>
    <property type="match status" value="1"/>
</dbReference>
<evidence type="ECO:0000256" key="10">
    <source>
        <dbReference type="ARBA" id="ARBA00023242"/>
    </source>
</evidence>
<dbReference type="InterPro" id="IPR036987">
    <property type="entry name" value="SRA-YDG_sf"/>
</dbReference>
<dbReference type="Gene3D" id="2.30.30.140">
    <property type="match status" value="1"/>
</dbReference>
<dbReference type="GO" id="GO:0005634">
    <property type="term" value="C:nucleus"/>
    <property type="evidence" value="ECO:0007669"/>
    <property type="project" value="UniProtKB-SubCell"/>
</dbReference>
<dbReference type="STRING" id="543379.A0A232EV31"/>
<dbReference type="InterPro" id="IPR001965">
    <property type="entry name" value="Znf_PHD"/>
</dbReference>
<dbReference type="CDD" id="cd20388">
    <property type="entry name" value="Tudor_UHRF_rpt2"/>
    <property type="match status" value="1"/>
</dbReference>
<dbReference type="GO" id="GO:0061630">
    <property type="term" value="F:ubiquitin protein ligase activity"/>
    <property type="evidence" value="ECO:0007669"/>
    <property type="project" value="UniProtKB-EC"/>
</dbReference>
<dbReference type="EMBL" id="NNAY01002059">
    <property type="protein sequence ID" value="OXU22209.1"/>
    <property type="molecule type" value="Genomic_DNA"/>
</dbReference>
<keyword evidence="10 13" id="KW-0539">Nucleus</keyword>
<evidence type="ECO:0000313" key="19">
    <source>
        <dbReference type="Proteomes" id="UP000215335"/>
    </source>
</evidence>
<evidence type="ECO:0000256" key="1">
    <source>
        <dbReference type="ARBA" id="ARBA00000900"/>
    </source>
</evidence>
<dbReference type="AlphaFoldDB" id="A0A232EV31"/>
<evidence type="ECO:0000256" key="6">
    <source>
        <dbReference type="ARBA" id="ARBA00022771"/>
    </source>
</evidence>
<dbReference type="Pfam" id="PF02182">
    <property type="entry name" value="SAD_SRA"/>
    <property type="match status" value="1"/>
</dbReference>
<dbReference type="PANTHER" id="PTHR14140:SF45">
    <property type="entry name" value="RING-TYPE E3 UBIQUITIN TRANSFERASE"/>
    <property type="match status" value="1"/>
</dbReference>
<keyword evidence="4" id="KW-0808">Transferase</keyword>
<dbReference type="SMART" id="SM00249">
    <property type="entry name" value="PHD"/>
    <property type="match status" value="1"/>
</dbReference>
<dbReference type="Gene3D" id="3.10.20.90">
    <property type="entry name" value="Phosphatidylinositol 3-kinase Catalytic Subunit, Chain A, domain 1"/>
    <property type="match status" value="1"/>
</dbReference>
<feature type="domain" description="YDG" evidence="17">
    <location>
        <begin position="381"/>
        <end position="539"/>
    </location>
</feature>
<dbReference type="Pfam" id="PF00240">
    <property type="entry name" value="ubiquitin"/>
    <property type="match status" value="1"/>
</dbReference>
<evidence type="ECO:0000256" key="5">
    <source>
        <dbReference type="ARBA" id="ARBA00022723"/>
    </source>
</evidence>
<evidence type="ECO:0000256" key="11">
    <source>
        <dbReference type="ARBA" id="ARBA00023306"/>
    </source>
</evidence>
<dbReference type="InterPro" id="IPR013083">
    <property type="entry name" value="Znf_RING/FYVE/PHD"/>
</dbReference>
<dbReference type="SUPFAM" id="SSF57903">
    <property type="entry name" value="FYVE/PHD zinc finger"/>
    <property type="match status" value="1"/>
</dbReference>
<dbReference type="InterPro" id="IPR017907">
    <property type="entry name" value="Znf_RING_CS"/>
</dbReference>
<sequence>MYIKIRNCNNFEELEISIVKSATIAKLKKEIEKQLAINSELQRLYFSGKHLEDENTLYDYNIRKNDVIQFMVKSDKMVTENLESPKVDKNKNDVNYEEKKEKEMEIVEDAVSDCYAVGDAVDCVDLKYGAWFEATITRICYKNKKLVYFVKWDLVDYAQPFQVDEDSIRPRACRIIPENDLVVGQRVMINHNLDDASQVGHWYDFEIKRISAAKKNRAFFGTLFLGNNAQSHIYRTVILNSEVYAIEKPKPLKDRNENDSNFISNIRRIVAPECSKCFDKLDVKCKECGCKVCGGKDNPDQIILCDECEDEYHIGCLTPALPKVPEEDWYCPRCKTDDTEIIKMGEKIKKRQKKNGYKKNYKIMYVKKEKRYPTVRKDHRGPIPGIEVGTTWWNRVKLAEDRVHMPPIAGIHGRESDCAYSIILSGGYGDIDNGIEFIYTGSGGRDVLGNKQNSHQTLTRANKALALNCRAKFNDQEGAVATDWRAGIPVRVVRSYKLSKYSKYAPSEGNRYDGLYKVVKYYPEYDESGFRLWRYLLRRDDPLPPPWSPEGKRRIAELGLKMRYPDGYEKKNLEKKIEKPEKKLSIRNNANEVKDTQPKKKQKVEPYHLDSNVSELINKDVVNAKLWQACKSYLASGKACFQNQVSKSLQCVCCHDLVFKPVTTPCAHNICQSCLKKSFVAGVNCCPTCRFKLKKNLKLPINKDLAMILILLFPGYERGRK</sequence>
<feature type="domain" description="PHD-type" evidence="14">
    <location>
        <begin position="287"/>
        <end position="337"/>
    </location>
</feature>
<evidence type="ECO:0000256" key="8">
    <source>
        <dbReference type="ARBA" id="ARBA00022833"/>
    </source>
</evidence>
<comment type="pathway">
    <text evidence="2">Protein modification; protein ubiquitination.</text>
</comment>
<evidence type="ECO:0000256" key="9">
    <source>
        <dbReference type="ARBA" id="ARBA00023125"/>
    </source>
</evidence>
<dbReference type="InterPro" id="IPR001841">
    <property type="entry name" value="Znf_RING"/>
</dbReference>
<dbReference type="SUPFAM" id="SSF88697">
    <property type="entry name" value="PUA domain-like"/>
    <property type="match status" value="1"/>
</dbReference>
<name>A0A232EV31_9HYME</name>
<dbReference type="GO" id="GO:0003677">
    <property type="term" value="F:DNA binding"/>
    <property type="evidence" value="ECO:0007669"/>
    <property type="project" value="UniProtKB-KW"/>
</dbReference>
<keyword evidence="8" id="KW-0862">Zinc</keyword>
<dbReference type="Gene3D" id="2.30.30.1150">
    <property type="match status" value="1"/>
</dbReference>
<dbReference type="InterPro" id="IPR019956">
    <property type="entry name" value="Ubiquitin_dom"/>
</dbReference>
<dbReference type="OrthoDB" id="2270193at2759"/>
<dbReference type="Pfam" id="PF12148">
    <property type="entry name" value="TTD"/>
    <property type="match status" value="1"/>
</dbReference>
<dbReference type="Proteomes" id="UP000215335">
    <property type="component" value="Unassembled WGS sequence"/>
</dbReference>
<gene>
    <name evidence="18" type="ORF">TSAR_015574</name>
</gene>
<dbReference type="Pfam" id="PF00628">
    <property type="entry name" value="PHD"/>
    <property type="match status" value="1"/>
</dbReference>
<evidence type="ECO:0000256" key="13">
    <source>
        <dbReference type="PROSITE-ProRule" id="PRU00358"/>
    </source>
</evidence>
<protein>
    <recommendedName>
        <fullName evidence="3">RING-type E3 ubiquitin transferase</fullName>
        <ecNumber evidence="3">2.3.2.27</ecNumber>
    </recommendedName>
</protein>
<dbReference type="PROSITE" id="PS50053">
    <property type="entry name" value="UBIQUITIN_2"/>
    <property type="match status" value="1"/>
</dbReference>
<evidence type="ECO:0000256" key="2">
    <source>
        <dbReference type="ARBA" id="ARBA00004906"/>
    </source>
</evidence>
<keyword evidence="5" id="KW-0479">Metal-binding</keyword>
<dbReference type="PROSITE" id="PS00518">
    <property type="entry name" value="ZF_RING_1"/>
    <property type="match status" value="1"/>
</dbReference>
<evidence type="ECO:0000313" key="18">
    <source>
        <dbReference type="EMBL" id="OXU22209.1"/>
    </source>
</evidence>
<evidence type="ECO:0000256" key="3">
    <source>
        <dbReference type="ARBA" id="ARBA00012483"/>
    </source>
</evidence>
<dbReference type="InterPro" id="IPR003105">
    <property type="entry name" value="SRA_YDG"/>
</dbReference>
<dbReference type="PROSITE" id="PS50016">
    <property type="entry name" value="ZF_PHD_2"/>
    <property type="match status" value="1"/>
</dbReference>
<dbReference type="PRINTS" id="PR00348">
    <property type="entry name" value="UBIQUITIN"/>
</dbReference>
<evidence type="ECO:0000259" key="17">
    <source>
        <dbReference type="PROSITE" id="PS51015"/>
    </source>
</evidence>
<dbReference type="Gene3D" id="3.30.40.10">
    <property type="entry name" value="Zinc/RING finger domain, C3HC4 (zinc finger)"/>
    <property type="match status" value="1"/>
</dbReference>
<dbReference type="InterPro" id="IPR029071">
    <property type="entry name" value="Ubiquitin-like_domsf"/>
</dbReference>
<keyword evidence="19" id="KW-1185">Reference proteome</keyword>
<dbReference type="GO" id="GO:0016567">
    <property type="term" value="P:protein ubiquitination"/>
    <property type="evidence" value="ECO:0007669"/>
    <property type="project" value="UniProtKB-UniPathway"/>
</dbReference>
<dbReference type="SMART" id="SM00466">
    <property type="entry name" value="SRA"/>
    <property type="match status" value="1"/>
</dbReference>
<dbReference type="SUPFAM" id="SSF57850">
    <property type="entry name" value="RING/U-box"/>
    <property type="match status" value="1"/>
</dbReference>
<dbReference type="InterPro" id="IPR000626">
    <property type="entry name" value="Ubiquitin-like_dom"/>
</dbReference>
<keyword evidence="9" id="KW-0238">DNA-binding</keyword>